<feature type="compositionally biased region" description="Acidic residues" evidence="1">
    <location>
        <begin position="272"/>
        <end position="282"/>
    </location>
</feature>
<dbReference type="SUPFAM" id="SSF54975">
    <property type="entry name" value="Acylphosphatase/BLUF domain-like"/>
    <property type="match status" value="1"/>
</dbReference>
<dbReference type="PANTHER" id="PTHR34035">
    <property type="entry name" value="TESTIS-EXPRESSED PROTEIN 47"/>
    <property type="match status" value="1"/>
</dbReference>
<gene>
    <name evidence="4" type="primary">LOC113204427</name>
</gene>
<feature type="compositionally biased region" description="Acidic residues" evidence="1">
    <location>
        <begin position="235"/>
        <end position="254"/>
    </location>
</feature>
<feature type="region of interest" description="Disordered" evidence="1">
    <location>
        <begin position="230"/>
        <end position="282"/>
    </location>
</feature>
<evidence type="ECO:0000313" key="3">
    <source>
        <dbReference type="Proteomes" id="UP000504606"/>
    </source>
</evidence>
<dbReference type="Proteomes" id="UP000504606">
    <property type="component" value="Unplaced"/>
</dbReference>
<dbReference type="KEGG" id="foc:113204427"/>
<dbReference type="Pfam" id="PF24787">
    <property type="entry name" value="TEX47"/>
    <property type="match status" value="1"/>
</dbReference>
<evidence type="ECO:0000259" key="2">
    <source>
        <dbReference type="PROSITE" id="PS50925"/>
    </source>
</evidence>
<dbReference type="InterPro" id="IPR055308">
    <property type="entry name" value="TEX47-like"/>
</dbReference>
<proteinExistence type="predicted"/>
<dbReference type="GO" id="GO:0009882">
    <property type="term" value="F:blue light photoreceptor activity"/>
    <property type="evidence" value="ECO:0007669"/>
    <property type="project" value="InterPro"/>
</dbReference>
<dbReference type="GeneID" id="113204427"/>
<dbReference type="OrthoDB" id="548795at2759"/>
<protein>
    <submittedName>
        <fullName evidence="4">Testis-expressed protein 47-like</fullName>
    </submittedName>
</protein>
<dbReference type="PROSITE" id="PS50925">
    <property type="entry name" value="BLUF"/>
    <property type="match status" value="1"/>
</dbReference>
<accession>A0A6J1S426</accession>
<sequence length="282" mass="31265">MEARQSMLDVVKNCLLSSGRSTYLHRLLYVGEHGLGRGGLEEFMKNVVSAQGDQLREEGLTGFLLVYQDHFIHLVEGSESTLTRHLQRVVDPGVEEAPKIKRVKVIFEATHINKRCLSSWTSRSASPPKLAAVPKAGAAVAETARQVDAVLGKTLRMLDALKKLPPGAPLSGPIALQLPEPELLEALLASPLVRDVRALLEEQRVPPRITLYEDVVWPMQSDFVPYDLLKQPAEQPEDDEPQDESQGKDEEEADEAGRSMSREGSGDQQRVEEEELEEEGDD</sequence>
<reference evidence="4" key="1">
    <citation type="submission" date="2025-08" db="UniProtKB">
        <authorList>
            <consortium name="RefSeq"/>
        </authorList>
    </citation>
    <scope>IDENTIFICATION</scope>
    <source>
        <tissue evidence="4">Whole organism</tissue>
    </source>
</reference>
<dbReference type="GO" id="GO:0071949">
    <property type="term" value="F:FAD binding"/>
    <property type="evidence" value="ECO:0007669"/>
    <property type="project" value="InterPro"/>
</dbReference>
<feature type="compositionally biased region" description="Basic and acidic residues" evidence="1">
    <location>
        <begin position="255"/>
        <end position="271"/>
    </location>
</feature>
<dbReference type="InterPro" id="IPR036046">
    <property type="entry name" value="Acylphosphatase-like_dom_sf"/>
</dbReference>
<dbReference type="RefSeq" id="XP_026275403.2">
    <property type="nucleotide sequence ID" value="XM_026419618.2"/>
</dbReference>
<dbReference type="AlphaFoldDB" id="A0A6J1S426"/>
<dbReference type="Gene3D" id="3.30.70.100">
    <property type="match status" value="1"/>
</dbReference>
<dbReference type="InterPro" id="IPR007024">
    <property type="entry name" value="BLUF_domain"/>
</dbReference>
<dbReference type="PANTHER" id="PTHR34035:SF1">
    <property type="entry name" value="TESTIS-EXPRESSED PROTEIN 47"/>
    <property type="match status" value="1"/>
</dbReference>
<keyword evidence="3" id="KW-1185">Reference proteome</keyword>
<evidence type="ECO:0000313" key="4">
    <source>
        <dbReference type="RefSeq" id="XP_026275403.2"/>
    </source>
</evidence>
<feature type="domain" description="BLUF" evidence="2">
    <location>
        <begin position="24"/>
        <end position="123"/>
    </location>
</feature>
<name>A0A6J1S426_FRAOC</name>
<organism evidence="3 4">
    <name type="scientific">Frankliniella occidentalis</name>
    <name type="common">Western flower thrips</name>
    <name type="synonym">Euthrips occidentalis</name>
    <dbReference type="NCBI Taxonomy" id="133901"/>
    <lineage>
        <taxon>Eukaryota</taxon>
        <taxon>Metazoa</taxon>
        <taxon>Ecdysozoa</taxon>
        <taxon>Arthropoda</taxon>
        <taxon>Hexapoda</taxon>
        <taxon>Insecta</taxon>
        <taxon>Pterygota</taxon>
        <taxon>Neoptera</taxon>
        <taxon>Paraneoptera</taxon>
        <taxon>Thysanoptera</taxon>
        <taxon>Terebrantia</taxon>
        <taxon>Thripoidea</taxon>
        <taxon>Thripidae</taxon>
        <taxon>Frankliniella</taxon>
    </lineage>
</organism>
<evidence type="ECO:0000256" key="1">
    <source>
        <dbReference type="SAM" id="MobiDB-lite"/>
    </source>
</evidence>